<reference evidence="1 2" key="1">
    <citation type="submission" date="2019-03" db="EMBL/GenBank/DDBJ databases">
        <title>Genomic Encyclopedia of Type Strains, Phase IV (KMG-IV): sequencing the most valuable type-strain genomes for metagenomic binning, comparative biology and taxonomic classification.</title>
        <authorList>
            <person name="Goeker M."/>
        </authorList>
    </citation>
    <scope>NUCLEOTIDE SEQUENCE [LARGE SCALE GENOMIC DNA]</scope>
    <source>
        <strain evidence="1 2">DSM 101</strain>
    </source>
</reference>
<name>A0A4R1I239_ANCAQ</name>
<dbReference type="EMBL" id="SMFY01000002">
    <property type="protein sequence ID" value="TCK27993.1"/>
    <property type="molecule type" value="Genomic_DNA"/>
</dbReference>
<proteinExistence type="predicted"/>
<dbReference type="Proteomes" id="UP000295030">
    <property type="component" value="Unassembled WGS sequence"/>
</dbReference>
<dbReference type="OrthoDB" id="8100889at2"/>
<sequence length="89" mass="9726">MRIRNVRRLTMPPGRRGFTPLCRFDLEPIDGVVIMNCSLVRAPDGRIFVYGPAGNGGTTTVNLAPDVRRHVIDEALDAMGMDSDDRAAA</sequence>
<comment type="caution">
    <text evidence="1">The sequence shown here is derived from an EMBL/GenBank/DDBJ whole genome shotgun (WGS) entry which is preliminary data.</text>
</comment>
<evidence type="ECO:0000313" key="2">
    <source>
        <dbReference type="Proteomes" id="UP000295030"/>
    </source>
</evidence>
<evidence type="ECO:0000313" key="1">
    <source>
        <dbReference type="EMBL" id="TCK27993.1"/>
    </source>
</evidence>
<keyword evidence="2" id="KW-1185">Reference proteome</keyword>
<organism evidence="1 2">
    <name type="scientific">Ancylobacter aquaticus</name>
    <dbReference type="NCBI Taxonomy" id="100"/>
    <lineage>
        <taxon>Bacteria</taxon>
        <taxon>Pseudomonadati</taxon>
        <taxon>Pseudomonadota</taxon>
        <taxon>Alphaproteobacteria</taxon>
        <taxon>Hyphomicrobiales</taxon>
        <taxon>Xanthobacteraceae</taxon>
        <taxon>Ancylobacter</taxon>
    </lineage>
</organism>
<dbReference type="RefSeq" id="WP_131835192.1">
    <property type="nucleotide sequence ID" value="NZ_SMFY01000002.1"/>
</dbReference>
<accession>A0A4R1I239</accession>
<dbReference type="AlphaFoldDB" id="A0A4R1I239"/>
<protein>
    <submittedName>
        <fullName evidence="1">Uncharacterized protein</fullName>
    </submittedName>
</protein>
<gene>
    <name evidence="1" type="ORF">EV667_1989</name>
</gene>